<feature type="compositionally biased region" description="Polar residues" evidence="1">
    <location>
        <begin position="104"/>
        <end position="124"/>
    </location>
</feature>
<accession>A0A8S1IL58</accession>
<name>A0A8S1IL58_9CHLO</name>
<sequence>MRLQVRTAEVNLKLRAAAARSDHQACRNDTGMDCCPGQSGHVASPHLLISQGKQEATACTDYPGASAKEPTLKFDVHLSAANQMHCSADMSPSPEGDLAYSDGLSDSESQTRSGQCRPLTSDTPEGQIPEQDLGHAGHVLPKAGNTPSSAAVLGTVDIDGKSAGQTLPGAAPNTGSITDFDAEDFAGKHESQRSSRVSRSEGDATVCATMDTNVQDLGMTFMEAAVQVGGDQDADCADCGNVVDRTVHLHAGFACPEGQAHAEKNSTLSLARTQEGEISVPAAEAQPDCKPLQKIQQCISSEDHQILEGHHSEAGSTDGGEQTNNGPEDKSAQMPDNEYQHMSTSARGVHESMATKSLCIAEWEAVMNGQDNEPDMTVRAFAFGGGAAVFPGGRRSDCGYDESLTDLVSQAEELLGQTEHVPSCVRAMSFPTRLPSPLPYADSYCFASTSATGAGDDYDLLQAVLQLEV</sequence>
<dbReference type="Proteomes" id="UP000708148">
    <property type="component" value="Unassembled WGS sequence"/>
</dbReference>
<feature type="region of interest" description="Disordered" evidence="1">
    <location>
        <begin position="310"/>
        <end position="348"/>
    </location>
</feature>
<keyword evidence="3" id="KW-1185">Reference proteome</keyword>
<evidence type="ECO:0000313" key="3">
    <source>
        <dbReference type="Proteomes" id="UP000708148"/>
    </source>
</evidence>
<proteinExistence type="predicted"/>
<gene>
    <name evidence="2" type="ORF">OSTQU699_LOCUS1030</name>
</gene>
<evidence type="ECO:0000313" key="2">
    <source>
        <dbReference type="EMBL" id="CAD7695669.1"/>
    </source>
</evidence>
<dbReference type="EMBL" id="CAJHUC010000374">
    <property type="protein sequence ID" value="CAD7695669.1"/>
    <property type="molecule type" value="Genomic_DNA"/>
</dbReference>
<reference evidence="2" key="1">
    <citation type="submission" date="2020-12" db="EMBL/GenBank/DDBJ databases">
        <authorList>
            <person name="Iha C."/>
        </authorList>
    </citation>
    <scope>NUCLEOTIDE SEQUENCE</scope>
</reference>
<feature type="region of interest" description="Disordered" evidence="1">
    <location>
        <begin position="86"/>
        <end position="146"/>
    </location>
</feature>
<organism evidence="2 3">
    <name type="scientific">Ostreobium quekettii</name>
    <dbReference type="NCBI Taxonomy" id="121088"/>
    <lineage>
        <taxon>Eukaryota</taxon>
        <taxon>Viridiplantae</taxon>
        <taxon>Chlorophyta</taxon>
        <taxon>core chlorophytes</taxon>
        <taxon>Ulvophyceae</taxon>
        <taxon>TCBD clade</taxon>
        <taxon>Bryopsidales</taxon>
        <taxon>Ostreobineae</taxon>
        <taxon>Ostreobiaceae</taxon>
        <taxon>Ostreobium</taxon>
    </lineage>
</organism>
<dbReference type="AlphaFoldDB" id="A0A8S1IL58"/>
<comment type="caution">
    <text evidence="2">The sequence shown here is derived from an EMBL/GenBank/DDBJ whole genome shotgun (WGS) entry which is preliminary data.</text>
</comment>
<evidence type="ECO:0000256" key="1">
    <source>
        <dbReference type="SAM" id="MobiDB-lite"/>
    </source>
</evidence>
<protein>
    <submittedName>
        <fullName evidence="2">Uncharacterized protein</fullName>
    </submittedName>
</protein>